<dbReference type="Proteomes" id="UP000001798">
    <property type="component" value="Chromosome 1"/>
</dbReference>
<dbReference type="PROSITE" id="PS00674">
    <property type="entry name" value="AAA"/>
    <property type="match status" value="1"/>
</dbReference>
<protein>
    <recommendedName>
        <fullName evidence="3">AAA+ ATPase domain-containing protein</fullName>
    </recommendedName>
</protein>
<sequence>MTAEKILELKVRPYQAQSQERPDFRNVARVYVCTDVLLDLQVKNGETCYLWKSSEGEHTRREAVIWLATEKLSRKVVQVSKAFQEACGFKLSDDVIVARGAKLEVAKEILIKDVGMVEGVMRELTGDAEVAWKFVLDDLLARAELVYPGMTFRDVMLRRERRTFEVFSIDGSKSGVAAFHEGVSSFKIGTIAEISGAMLAASNVEQKPLQVVDIAGIDQALGKLNKFLSNFNRQFYFTKVRRSPAVLLHGGSGTGKTFVLDKIASTEWGKVRKIDRKTKPSEVQKIFKDAKVNQPSIIIIDDIESVVAKGGEPLLDMTDAICEGLEDLMKDHPSDSLPQVLVAASTSDMLKLPASLRKRGRFTTAIALPVPDAAARKAILKSLDPQMCPETRDEILDDLGERTHAYTPEDLSRLLDEAQLFAEEKLDEDNVPQQNFVVKEDIEHALLEVRPSAMHDITLRPPKVKWSDIGGQDKVKEAIQLAIETPFLHQEIMQDFGRSPTKGLLLYGPPGCSKTLTAQAVATEMGFNFFAVKGAELLSKYVGDSERAVRNVFSRARAAAPSIIFFDEIESIGSKRDGKNSNNGVNVLTTLLNEMDGIESLKGVTVLAATNKPQDLDLALLRPGRFDELIYVAPPDFAGREAIIRARQRKTTMGEDVDVAELARLTEGYSGAEMVSICQKAFDKAIERRKKCGTMEPAVMDDFLAAMNKIKRQITPEMVAEFERWARGE</sequence>
<dbReference type="Gene3D" id="1.10.8.60">
    <property type="match status" value="2"/>
</dbReference>
<dbReference type="GeneID" id="5427702"/>
<dbReference type="KEGG" id="bfu:BCIN_01g00570"/>
<dbReference type="InterPro" id="IPR003960">
    <property type="entry name" value="ATPase_AAA_CS"/>
</dbReference>
<reference evidence="4 5" key="2">
    <citation type="journal article" date="2012" name="Eukaryot. Cell">
        <title>Genome update of Botrytis cinerea strains B05.10 and T4.</title>
        <authorList>
            <person name="Staats M."/>
            <person name="van Kan J.A."/>
        </authorList>
    </citation>
    <scope>NUCLEOTIDE SEQUENCE [LARGE SCALE GENOMIC DNA]</scope>
    <source>
        <strain evidence="4 5">B05.10</strain>
    </source>
</reference>
<dbReference type="VEuPathDB" id="FungiDB:Bcin01g00570"/>
<dbReference type="GO" id="GO:0005524">
    <property type="term" value="F:ATP binding"/>
    <property type="evidence" value="ECO:0007669"/>
    <property type="project" value="UniProtKB-KW"/>
</dbReference>
<dbReference type="EMBL" id="CP009805">
    <property type="protein sequence ID" value="ATZ45238.1"/>
    <property type="molecule type" value="Genomic_DNA"/>
</dbReference>
<dbReference type="Pfam" id="PF17862">
    <property type="entry name" value="AAA_lid_3"/>
    <property type="match status" value="1"/>
</dbReference>
<dbReference type="InterPro" id="IPR003593">
    <property type="entry name" value="AAA+_ATPase"/>
</dbReference>
<evidence type="ECO:0000256" key="2">
    <source>
        <dbReference type="ARBA" id="ARBA00022840"/>
    </source>
</evidence>
<dbReference type="InterPro" id="IPR003959">
    <property type="entry name" value="ATPase_AAA_core"/>
</dbReference>
<evidence type="ECO:0000256" key="1">
    <source>
        <dbReference type="ARBA" id="ARBA00022741"/>
    </source>
</evidence>
<dbReference type="AlphaFoldDB" id="A0A384J3Z7"/>
<dbReference type="Pfam" id="PF00004">
    <property type="entry name" value="AAA"/>
    <property type="match status" value="2"/>
</dbReference>
<dbReference type="RefSeq" id="XP_024545936.1">
    <property type="nucleotide sequence ID" value="XM_024690168.1"/>
</dbReference>
<feature type="domain" description="AAA+ ATPase" evidence="3">
    <location>
        <begin position="500"/>
        <end position="636"/>
    </location>
</feature>
<accession>A0A384J3Z7</accession>
<gene>
    <name evidence="4" type="ORF">BCIN_01g00570</name>
</gene>
<dbReference type="SMART" id="SM00382">
    <property type="entry name" value="AAA"/>
    <property type="match status" value="2"/>
</dbReference>
<reference evidence="4 5" key="1">
    <citation type="journal article" date="2011" name="PLoS Genet.">
        <title>Genomic analysis of the necrotrophic fungal pathogens Sclerotinia sclerotiorum and Botrytis cinerea.</title>
        <authorList>
            <person name="Amselem J."/>
            <person name="Cuomo C.A."/>
            <person name="van Kan J.A."/>
            <person name="Viaud M."/>
            <person name="Benito E.P."/>
            <person name="Couloux A."/>
            <person name="Coutinho P.M."/>
            <person name="de Vries R.P."/>
            <person name="Dyer P.S."/>
            <person name="Fillinger S."/>
            <person name="Fournier E."/>
            <person name="Gout L."/>
            <person name="Hahn M."/>
            <person name="Kohn L."/>
            <person name="Lapalu N."/>
            <person name="Plummer K.M."/>
            <person name="Pradier J.M."/>
            <person name="Quevillon E."/>
            <person name="Sharon A."/>
            <person name="Simon A."/>
            <person name="ten Have A."/>
            <person name="Tudzynski B."/>
            <person name="Tudzynski P."/>
            <person name="Wincker P."/>
            <person name="Andrew M."/>
            <person name="Anthouard V."/>
            <person name="Beever R.E."/>
            <person name="Beffa R."/>
            <person name="Benoit I."/>
            <person name="Bouzid O."/>
            <person name="Brault B."/>
            <person name="Chen Z."/>
            <person name="Choquer M."/>
            <person name="Collemare J."/>
            <person name="Cotton P."/>
            <person name="Danchin E.G."/>
            <person name="Da Silva C."/>
            <person name="Gautier A."/>
            <person name="Giraud C."/>
            <person name="Giraud T."/>
            <person name="Gonzalez C."/>
            <person name="Grossetete S."/>
            <person name="Guldener U."/>
            <person name="Henrissat B."/>
            <person name="Howlett B.J."/>
            <person name="Kodira C."/>
            <person name="Kretschmer M."/>
            <person name="Lappartient A."/>
            <person name="Leroch M."/>
            <person name="Levis C."/>
            <person name="Mauceli E."/>
            <person name="Neuveglise C."/>
            <person name="Oeser B."/>
            <person name="Pearson M."/>
            <person name="Poulain J."/>
            <person name="Poussereau N."/>
            <person name="Quesneville H."/>
            <person name="Rascle C."/>
            <person name="Schumacher J."/>
            <person name="Segurens B."/>
            <person name="Sexton A."/>
            <person name="Silva E."/>
            <person name="Sirven C."/>
            <person name="Soanes D.M."/>
            <person name="Talbot N.J."/>
            <person name="Templeton M."/>
            <person name="Yandava C."/>
            <person name="Yarden O."/>
            <person name="Zeng Q."/>
            <person name="Rollins J.A."/>
            <person name="Lebrun M.H."/>
            <person name="Dickman M."/>
        </authorList>
    </citation>
    <scope>NUCLEOTIDE SEQUENCE [LARGE SCALE GENOMIC DNA]</scope>
    <source>
        <strain evidence="4 5">B05.10</strain>
    </source>
</reference>
<dbReference type="GO" id="GO:0005737">
    <property type="term" value="C:cytoplasm"/>
    <property type="evidence" value="ECO:0007669"/>
    <property type="project" value="TreeGrafter"/>
</dbReference>
<keyword evidence="5" id="KW-1185">Reference proteome</keyword>
<evidence type="ECO:0000313" key="5">
    <source>
        <dbReference type="Proteomes" id="UP000001798"/>
    </source>
</evidence>
<dbReference type="Gene3D" id="3.40.50.300">
    <property type="entry name" value="P-loop containing nucleotide triphosphate hydrolases"/>
    <property type="match status" value="2"/>
</dbReference>
<dbReference type="PANTHER" id="PTHR23077">
    <property type="entry name" value="AAA-FAMILY ATPASE"/>
    <property type="match status" value="1"/>
</dbReference>
<reference evidence="4 5" key="3">
    <citation type="journal article" date="2017" name="Mol. Plant Pathol.">
        <title>A gapless genome sequence of the fungus Botrytis cinerea.</title>
        <authorList>
            <person name="Van Kan J.A."/>
            <person name="Stassen J.H."/>
            <person name="Mosbach A."/>
            <person name="Van Der Lee T.A."/>
            <person name="Faino L."/>
            <person name="Farmer A.D."/>
            <person name="Papasotiriou D.G."/>
            <person name="Zhou S."/>
            <person name="Seidl M.F."/>
            <person name="Cottam E."/>
            <person name="Edel D."/>
            <person name="Hahn M."/>
            <person name="Schwartz D.C."/>
            <person name="Dietrich R.A."/>
            <person name="Widdison S."/>
            <person name="Scalliet G."/>
        </authorList>
    </citation>
    <scope>NUCLEOTIDE SEQUENCE [LARGE SCALE GENOMIC DNA]</scope>
    <source>
        <strain evidence="4 5">B05.10</strain>
    </source>
</reference>
<dbReference type="InterPro" id="IPR050168">
    <property type="entry name" value="AAA_ATPase_domain"/>
</dbReference>
<feature type="domain" description="AAA+ ATPase" evidence="3">
    <location>
        <begin position="242"/>
        <end position="372"/>
    </location>
</feature>
<keyword evidence="2" id="KW-0067">ATP-binding</keyword>
<dbReference type="InterPro" id="IPR041569">
    <property type="entry name" value="AAA_lid_3"/>
</dbReference>
<name>A0A384J3Z7_BOTFB</name>
<dbReference type="InterPro" id="IPR027417">
    <property type="entry name" value="P-loop_NTPase"/>
</dbReference>
<keyword evidence="1" id="KW-0547">Nucleotide-binding</keyword>
<dbReference type="SUPFAM" id="SSF52540">
    <property type="entry name" value="P-loop containing nucleoside triphosphate hydrolases"/>
    <property type="match status" value="2"/>
</dbReference>
<dbReference type="PANTHER" id="PTHR23077:SF27">
    <property type="entry name" value="ATPASE FAMILY GENE 2 PROTEIN HOMOLOG A"/>
    <property type="match status" value="1"/>
</dbReference>
<dbReference type="OrthoDB" id="27435at2759"/>
<evidence type="ECO:0000259" key="3">
    <source>
        <dbReference type="SMART" id="SM00382"/>
    </source>
</evidence>
<organism evidence="4 5">
    <name type="scientific">Botryotinia fuckeliana (strain B05.10)</name>
    <name type="common">Noble rot fungus</name>
    <name type="synonym">Botrytis cinerea</name>
    <dbReference type="NCBI Taxonomy" id="332648"/>
    <lineage>
        <taxon>Eukaryota</taxon>
        <taxon>Fungi</taxon>
        <taxon>Dikarya</taxon>
        <taxon>Ascomycota</taxon>
        <taxon>Pezizomycotina</taxon>
        <taxon>Leotiomycetes</taxon>
        <taxon>Helotiales</taxon>
        <taxon>Sclerotiniaceae</taxon>
        <taxon>Botrytis</taxon>
    </lineage>
</organism>
<evidence type="ECO:0000313" key="4">
    <source>
        <dbReference type="EMBL" id="ATZ45238.1"/>
    </source>
</evidence>
<proteinExistence type="predicted"/>
<dbReference type="GO" id="GO:0016887">
    <property type="term" value="F:ATP hydrolysis activity"/>
    <property type="evidence" value="ECO:0007669"/>
    <property type="project" value="InterPro"/>
</dbReference>
<dbReference type="FunFam" id="3.40.50.300:FF:001721">
    <property type="entry name" value="AAA family ATPase, putative"/>
    <property type="match status" value="1"/>
</dbReference>